<organism evidence="1 2">
    <name type="scientific">Secundilactobacillus paracollinoides</name>
    <dbReference type="NCBI Taxonomy" id="240427"/>
    <lineage>
        <taxon>Bacteria</taxon>
        <taxon>Bacillati</taxon>
        <taxon>Bacillota</taxon>
        <taxon>Bacilli</taxon>
        <taxon>Lactobacillales</taxon>
        <taxon>Lactobacillaceae</taxon>
        <taxon>Secundilactobacillus</taxon>
    </lineage>
</organism>
<accession>A0A1B2IW33</accession>
<dbReference type="Proteomes" id="UP000093267">
    <property type="component" value="Chromosome"/>
</dbReference>
<keyword evidence="2" id="KW-1185">Reference proteome</keyword>
<evidence type="ECO:0000313" key="1">
    <source>
        <dbReference type="EMBL" id="ANZ66228.1"/>
    </source>
</evidence>
<dbReference type="OrthoDB" id="9924826at2"/>
<dbReference type="KEGG" id="lpd:AYR62_15365"/>
<dbReference type="RefSeq" id="WP_054709500.1">
    <property type="nucleotide sequence ID" value="NZ_CP014912.1"/>
</dbReference>
<sequence>MKRHLGLIAVVVVILAVGSFFFYDLPEKVAVIQQTDQLVSQHKITKFKDVAVNSQTVRNLEALSTKTKISNLSDAEGGSGKQLYYVGQLGKRQAGVVVEKEMPFVWKVRSVNVW</sequence>
<evidence type="ECO:0000313" key="2">
    <source>
        <dbReference type="Proteomes" id="UP000093267"/>
    </source>
</evidence>
<gene>
    <name evidence="1" type="ORF">AYR63_03115</name>
</gene>
<proteinExistence type="predicted"/>
<dbReference type="EMBL" id="CP014924">
    <property type="protein sequence ID" value="ANZ66228.1"/>
    <property type="molecule type" value="Genomic_DNA"/>
</dbReference>
<name>A0A1B2IW33_9LACO</name>
<protein>
    <submittedName>
        <fullName evidence="1">Uncharacterized protein</fullName>
    </submittedName>
</protein>
<reference evidence="1 2" key="1">
    <citation type="submission" date="2016-03" db="EMBL/GenBank/DDBJ databases">
        <title>Pediococcus and Lactobacillus from brewery environment - whole genome sequencing and assembly.</title>
        <authorList>
            <person name="Behr J."/>
            <person name="Geissler A.J."/>
            <person name="Vogel R.F."/>
        </authorList>
    </citation>
    <scope>NUCLEOTIDE SEQUENCE [LARGE SCALE GENOMIC DNA]</scope>
    <source>
        <strain evidence="1 2">TMW 1.1995</strain>
    </source>
</reference>
<dbReference type="AlphaFoldDB" id="A0A1B2IW33"/>